<dbReference type="Pfam" id="PF05721">
    <property type="entry name" value="PhyH"/>
    <property type="match status" value="1"/>
</dbReference>
<evidence type="ECO:0000313" key="3">
    <source>
        <dbReference type="Proteomes" id="UP001441944"/>
    </source>
</evidence>
<evidence type="ECO:0000256" key="1">
    <source>
        <dbReference type="SAM" id="MobiDB-lite"/>
    </source>
</evidence>
<dbReference type="PANTHER" id="PTHR20883">
    <property type="entry name" value="PHYTANOYL-COA DIOXYGENASE DOMAIN CONTAINING 1"/>
    <property type="match status" value="1"/>
</dbReference>
<keyword evidence="2" id="KW-0560">Oxidoreductase</keyword>
<organism evidence="2 3">
    <name type="scientific">Pseudophaeobacter arcticus</name>
    <dbReference type="NCBI Taxonomy" id="385492"/>
    <lineage>
        <taxon>Bacteria</taxon>
        <taxon>Pseudomonadati</taxon>
        <taxon>Pseudomonadota</taxon>
        <taxon>Alphaproteobacteria</taxon>
        <taxon>Rhodobacterales</taxon>
        <taxon>Paracoccaceae</taxon>
        <taxon>Pseudophaeobacter</taxon>
    </lineage>
</organism>
<dbReference type="InterPro" id="IPR008775">
    <property type="entry name" value="Phytyl_CoA_dOase-like"/>
</dbReference>
<keyword evidence="3" id="KW-1185">Reference proteome</keyword>
<dbReference type="GO" id="GO:0051213">
    <property type="term" value="F:dioxygenase activity"/>
    <property type="evidence" value="ECO:0007669"/>
    <property type="project" value="UniProtKB-KW"/>
</dbReference>
<name>A0ABQ0AM56_9RHOB</name>
<gene>
    <name evidence="2" type="ORF">NBRC116598_23580</name>
</gene>
<accession>A0ABQ0AM56</accession>
<dbReference type="Gene3D" id="2.60.120.620">
    <property type="entry name" value="q2cbj1_9rhob like domain"/>
    <property type="match status" value="1"/>
</dbReference>
<keyword evidence="2" id="KW-0223">Dioxygenase</keyword>
<dbReference type="EMBL" id="BAABWU010000008">
    <property type="protein sequence ID" value="GAA6196914.1"/>
    <property type="molecule type" value="Genomic_DNA"/>
</dbReference>
<protein>
    <submittedName>
        <fullName evidence="2">Phytanoyl-CoA dioxygenase family protein</fullName>
    </submittedName>
</protein>
<sequence>MVHPLITQTHIDDFQRDGAVLIKGLFKGQVDQLRRGIAQNMAQPGPYASNNEKAGQTGRFFDDYCNWPRITDFEAAIKSSPVAEVAADLMRSDRVQMFHDHVLVKEPGTSMATPWHQDGPYYFVEGRQTISFWSPLDPVTEAALRCVAGSHRWEKEVLPTRWVSQEGFFADEGQYMAVPDPEAEGMTILEWDMEPGDAVAFDFKTLHGARANTSQSRRRAFSLRLVGEDARYVERPGPTSPPYPGHDMQPGQRLREDWFPVLLQR</sequence>
<dbReference type="SUPFAM" id="SSF51197">
    <property type="entry name" value="Clavaminate synthase-like"/>
    <property type="match status" value="1"/>
</dbReference>
<proteinExistence type="predicted"/>
<reference evidence="2 3" key="1">
    <citation type="submission" date="2024-04" db="EMBL/GenBank/DDBJ databases">
        <title>Draft genome sequence of Pseudophaeobacter arcticus NBRC 116598.</title>
        <authorList>
            <person name="Miyakawa T."/>
            <person name="Kusuya Y."/>
            <person name="Miura T."/>
        </authorList>
    </citation>
    <scope>NUCLEOTIDE SEQUENCE [LARGE SCALE GENOMIC DNA]</scope>
    <source>
        <strain evidence="2 3">SU-CL00105</strain>
    </source>
</reference>
<evidence type="ECO:0000313" key="2">
    <source>
        <dbReference type="EMBL" id="GAA6196914.1"/>
    </source>
</evidence>
<comment type="caution">
    <text evidence="2">The sequence shown here is derived from an EMBL/GenBank/DDBJ whole genome shotgun (WGS) entry which is preliminary data.</text>
</comment>
<feature type="region of interest" description="Disordered" evidence="1">
    <location>
        <begin position="232"/>
        <end position="251"/>
    </location>
</feature>
<dbReference type="PANTHER" id="PTHR20883:SF49">
    <property type="entry name" value="PHYTANOYL-COA DIOXYGENASE"/>
    <property type="match status" value="1"/>
</dbReference>
<dbReference type="RefSeq" id="WP_353400281.1">
    <property type="nucleotide sequence ID" value="NZ_BAABWU010000008.1"/>
</dbReference>
<dbReference type="Proteomes" id="UP001441944">
    <property type="component" value="Unassembled WGS sequence"/>
</dbReference>